<keyword evidence="10 15" id="KW-0949">S-adenosyl-L-methionine</keyword>
<evidence type="ECO:0000256" key="1">
    <source>
        <dbReference type="ARBA" id="ARBA00002634"/>
    </source>
</evidence>
<evidence type="ECO:0000256" key="5">
    <source>
        <dbReference type="ARBA" id="ARBA00012807"/>
    </source>
</evidence>
<comment type="similarity">
    <text evidence="3 15 16">Belongs to the RNA methyltransferase TrmD family.</text>
</comment>
<dbReference type="InterPro" id="IPR016009">
    <property type="entry name" value="tRNA_MeTrfase_TRMD/TRM10"/>
</dbReference>
<dbReference type="EMBL" id="CP115165">
    <property type="protein sequence ID" value="WDA58382.1"/>
    <property type="molecule type" value="Genomic_DNA"/>
</dbReference>
<dbReference type="InterPro" id="IPR002649">
    <property type="entry name" value="tRNA_m1G_MeTrfase_TrmD"/>
</dbReference>
<evidence type="ECO:0000256" key="15">
    <source>
        <dbReference type="HAMAP-Rule" id="MF_00605"/>
    </source>
</evidence>
<comment type="subcellular location">
    <subcellularLocation>
        <location evidence="2 15 16">Cytoplasm</location>
    </subcellularLocation>
</comment>
<dbReference type="Gene3D" id="3.40.1280.10">
    <property type="match status" value="1"/>
</dbReference>
<feature type="region of interest" description="Disordered" evidence="17">
    <location>
        <begin position="234"/>
        <end position="286"/>
    </location>
</feature>
<dbReference type="HAMAP" id="MF_00605">
    <property type="entry name" value="TrmD"/>
    <property type="match status" value="1"/>
</dbReference>
<accession>A0ABY7UZQ2</accession>
<gene>
    <name evidence="15 19" type="primary">trmD</name>
    <name evidence="19" type="ORF">M8445_13685</name>
</gene>
<dbReference type="InterPro" id="IPR029026">
    <property type="entry name" value="tRNA_m1G_MTases_N"/>
</dbReference>
<dbReference type="NCBIfam" id="NF000648">
    <property type="entry name" value="PRK00026.1"/>
    <property type="match status" value="1"/>
</dbReference>
<dbReference type="CDD" id="cd18080">
    <property type="entry name" value="TrmD-like"/>
    <property type="match status" value="1"/>
</dbReference>
<keyword evidence="11 15" id="KW-0819">tRNA processing</keyword>
<evidence type="ECO:0000256" key="16">
    <source>
        <dbReference type="RuleBase" id="RU003464"/>
    </source>
</evidence>
<dbReference type="RefSeq" id="WP_273988423.1">
    <property type="nucleotide sequence ID" value="NZ_BAABQT010000005.1"/>
</dbReference>
<evidence type="ECO:0000256" key="13">
    <source>
        <dbReference type="ARBA" id="ARBA00033392"/>
    </source>
</evidence>
<evidence type="ECO:0000313" key="19">
    <source>
        <dbReference type="EMBL" id="WDA58382.1"/>
    </source>
</evidence>
<dbReference type="Pfam" id="PF01746">
    <property type="entry name" value="tRNA_m1G_MT"/>
    <property type="match status" value="1"/>
</dbReference>
<dbReference type="GO" id="GO:0052906">
    <property type="term" value="F:tRNA (guanine(37)-N1)-methyltransferase activity"/>
    <property type="evidence" value="ECO:0007669"/>
    <property type="project" value="UniProtKB-EC"/>
</dbReference>
<sequence>MSENPQTVPHQDAAPLTFSFLTLFPELLAPFADEAIVGKARGRGLVDVNLVNLRDFAGNRHQKVDDTPYGGGAGMVIRVDVAERALASLPAADEVILFSPAGERFTQAVAEDLATRRHLVFLCGRYEGFDARTEGLVTRELSIGDFVMMGGEAAAACVLEAVARLVPGVIGDPQSHQADSFSSGLLDYPEFTRPPEWQGHSVPDVLRGGNHGAVATWRREQALARTLARRPDLLRSAPLTPADTATLSSLGATPEQLSDWGAPPDPPPRRQKRRRTPPSVPDASDT</sequence>
<feature type="domain" description="tRNA methyltransferase TRMD/TRM10-type" evidence="18">
    <location>
        <begin position="17"/>
        <end position="235"/>
    </location>
</feature>
<keyword evidence="9 15" id="KW-0808">Transferase</keyword>
<reference evidence="19 20" key="1">
    <citation type="submission" date="2022-12" db="EMBL/GenBank/DDBJ databases">
        <title>Genome Sequence of Deinococcus aquaticus Type Strain PB314.</title>
        <authorList>
            <person name="Albert C."/>
            <person name="Hill J."/>
            <person name="Boren L."/>
            <person name="Scholz-Ng S."/>
            <person name="Fatema N."/>
            <person name="Grosso R."/>
            <person name="Soboslay E."/>
            <person name="Tuohy J."/>
        </authorList>
    </citation>
    <scope>NUCLEOTIDE SEQUENCE [LARGE SCALE GENOMIC DNA]</scope>
    <source>
        <strain evidence="19 20">PB-314</strain>
    </source>
</reference>
<name>A0ABY7UZQ2_9DEIO</name>
<evidence type="ECO:0000256" key="17">
    <source>
        <dbReference type="SAM" id="MobiDB-lite"/>
    </source>
</evidence>
<dbReference type="Proteomes" id="UP001217044">
    <property type="component" value="Chromosome"/>
</dbReference>
<dbReference type="EC" id="2.1.1.228" evidence="5 15"/>
<comment type="function">
    <text evidence="1 15 16">Specifically methylates guanosine-37 in various tRNAs.</text>
</comment>
<dbReference type="NCBIfam" id="TIGR00088">
    <property type="entry name" value="trmD"/>
    <property type="match status" value="1"/>
</dbReference>
<evidence type="ECO:0000256" key="12">
    <source>
        <dbReference type="ARBA" id="ARBA00029736"/>
    </source>
</evidence>
<evidence type="ECO:0000256" key="6">
    <source>
        <dbReference type="ARBA" id="ARBA00014679"/>
    </source>
</evidence>
<evidence type="ECO:0000256" key="10">
    <source>
        <dbReference type="ARBA" id="ARBA00022691"/>
    </source>
</evidence>
<dbReference type="PANTHER" id="PTHR46417:SF1">
    <property type="entry name" value="TRNA (GUANINE-N(1)-)-METHYLTRANSFERASE"/>
    <property type="match status" value="1"/>
</dbReference>
<evidence type="ECO:0000256" key="4">
    <source>
        <dbReference type="ARBA" id="ARBA00011738"/>
    </source>
</evidence>
<evidence type="ECO:0000256" key="9">
    <source>
        <dbReference type="ARBA" id="ARBA00022679"/>
    </source>
</evidence>
<evidence type="ECO:0000256" key="7">
    <source>
        <dbReference type="ARBA" id="ARBA00022490"/>
    </source>
</evidence>
<organism evidence="19 20">
    <name type="scientific">Deinococcus aquaticus</name>
    <dbReference type="NCBI Taxonomy" id="328692"/>
    <lineage>
        <taxon>Bacteria</taxon>
        <taxon>Thermotogati</taxon>
        <taxon>Deinococcota</taxon>
        <taxon>Deinococci</taxon>
        <taxon>Deinococcales</taxon>
        <taxon>Deinococcaceae</taxon>
        <taxon>Deinococcus</taxon>
    </lineage>
</organism>
<keyword evidence="20" id="KW-1185">Reference proteome</keyword>
<dbReference type="Gene3D" id="1.10.1270.20">
    <property type="entry name" value="tRNA(m1g37)methyltransferase, domain 2"/>
    <property type="match status" value="1"/>
</dbReference>
<evidence type="ECO:0000313" key="20">
    <source>
        <dbReference type="Proteomes" id="UP001217044"/>
    </source>
</evidence>
<evidence type="ECO:0000256" key="8">
    <source>
        <dbReference type="ARBA" id="ARBA00022603"/>
    </source>
</evidence>
<dbReference type="InterPro" id="IPR029028">
    <property type="entry name" value="Alpha/beta_knot_MTases"/>
</dbReference>
<evidence type="ECO:0000256" key="14">
    <source>
        <dbReference type="ARBA" id="ARBA00047783"/>
    </source>
</evidence>
<keyword evidence="7 15" id="KW-0963">Cytoplasm</keyword>
<evidence type="ECO:0000259" key="18">
    <source>
        <dbReference type="Pfam" id="PF01746"/>
    </source>
</evidence>
<dbReference type="InterPro" id="IPR023148">
    <property type="entry name" value="tRNA_m1G_MeTrfase_C_sf"/>
</dbReference>
<keyword evidence="8 15" id="KW-0489">Methyltransferase</keyword>
<evidence type="ECO:0000256" key="3">
    <source>
        <dbReference type="ARBA" id="ARBA00007630"/>
    </source>
</evidence>
<dbReference type="PANTHER" id="PTHR46417">
    <property type="entry name" value="TRNA (GUANINE-N(1)-)-METHYLTRANSFERASE"/>
    <property type="match status" value="1"/>
</dbReference>
<evidence type="ECO:0000256" key="11">
    <source>
        <dbReference type="ARBA" id="ARBA00022694"/>
    </source>
</evidence>
<dbReference type="GO" id="GO:0032259">
    <property type="term" value="P:methylation"/>
    <property type="evidence" value="ECO:0007669"/>
    <property type="project" value="UniProtKB-KW"/>
</dbReference>
<feature type="binding site" evidence="15">
    <location>
        <position position="124"/>
    </location>
    <ligand>
        <name>S-adenosyl-L-methionine</name>
        <dbReference type="ChEBI" id="CHEBI:59789"/>
    </ligand>
</feature>
<evidence type="ECO:0000256" key="2">
    <source>
        <dbReference type="ARBA" id="ARBA00004496"/>
    </source>
</evidence>
<dbReference type="SUPFAM" id="SSF75217">
    <property type="entry name" value="alpha/beta knot"/>
    <property type="match status" value="1"/>
</dbReference>
<comment type="catalytic activity">
    <reaction evidence="14 15 16">
        <text>guanosine(37) in tRNA + S-adenosyl-L-methionine = N(1)-methylguanosine(37) in tRNA + S-adenosyl-L-homocysteine + H(+)</text>
        <dbReference type="Rhea" id="RHEA:36899"/>
        <dbReference type="Rhea" id="RHEA-COMP:10145"/>
        <dbReference type="Rhea" id="RHEA-COMP:10147"/>
        <dbReference type="ChEBI" id="CHEBI:15378"/>
        <dbReference type="ChEBI" id="CHEBI:57856"/>
        <dbReference type="ChEBI" id="CHEBI:59789"/>
        <dbReference type="ChEBI" id="CHEBI:73542"/>
        <dbReference type="ChEBI" id="CHEBI:74269"/>
        <dbReference type="EC" id="2.1.1.228"/>
    </reaction>
</comment>
<feature type="binding site" evidence="15">
    <location>
        <begin position="143"/>
        <end position="148"/>
    </location>
    <ligand>
        <name>S-adenosyl-L-methionine</name>
        <dbReference type="ChEBI" id="CHEBI:59789"/>
    </ligand>
</feature>
<proteinExistence type="inferred from homology"/>
<comment type="subunit">
    <text evidence="4 15 16">Homodimer.</text>
</comment>
<protein>
    <recommendedName>
        <fullName evidence="6 15">tRNA (guanine-N(1)-)-methyltransferase</fullName>
        <ecNumber evidence="5 15">2.1.1.228</ecNumber>
    </recommendedName>
    <alternativeName>
        <fullName evidence="12 15">M1G-methyltransferase</fullName>
    </alternativeName>
    <alternativeName>
        <fullName evidence="13 15">tRNA [GM37] methyltransferase</fullName>
    </alternativeName>
</protein>